<keyword evidence="2" id="KW-1185">Reference proteome</keyword>
<comment type="caution">
    <text evidence="1">The sequence shown here is derived from an EMBL/GenBank/DDBJ whole genome shotgun (WGS) entry which is preliminary data.</text>
</comment>
<reference evidence="2" key="1">
    <citation type="submission" date="2017-06" db="EMBL/GenBank/DDBJ databases">
        <title>Genome analysis of Fimbriiglobus ruber SP5, the first member of the order Planctomycetales with confirmed chitinolytic capability.</title>
        <authorList>
            <person name="Ravin N.V."/>
            <person name="Rakitin A.L."/>
            <person name="Ivanova A.A."/>
            <person name="Beletsky A.V."/>
            <person name="Kulichevskaya I.S."/>
            <person name="Mardanov A.V."/>
            <person name="Dedysh S.N."/>
        </authorList>
    </citation>
    <scope>NUCLEOTIDE SEQUENCE [LARGE SCALE GENOMIC DNA]</scope>
    <source>
        <strain evidence="2">SP5</strain>
    </source>
</reference>
<dbReference type="EMBL" id="NIDE01000014">
    <property type="protein sequence ID" value="OWK37881.1"/>
    <property type="molecule type" value="Genomic_DNA"/>
</dbReference>
<protein>
    <submittedName>
        <fullName evidence="1">Uncharacterized protein</fullName>
    </submittedName>
</protein>
<dbReference type="SUPFAM" id="SSF53335">
    <property type="entry name" value="S-adenosyl-L-methionine-dependent methyltransferases"/>
    <property type="match status" value="1"/>
</dbReference>
<dbReference type="Proteomes" id="UP000214646">
    <property type="component" value="Unassembled WGS sequence"/>
</dbReference>
<dbReference type="Pfam" id="PF13578">
    <property type="entry name" value="Methyltransf_24"/>
    <property type="match status" value="1"/>
</dbReference>
<dbReference type="Gene3D" id="3.40.50.150">
    <property type="entry name" value="Vaccinia Virus protein VP39"/>
    <property type="match status" value="1"/>
</dbReference>
<dbReference type="CDD" id="cd02440">
    <property type="entry name" value="AdoMet_MTases"/>
    <property type="match status" value="1"/>
</dbReference>
<accession>A0A225D8K6</accession>
<sequence length="405" mass="45118">MESSFDSMITPAMRQKVDGWLADLPGPILLLHPRGVNFWQQKSIPEDVQKQLIKLLLDQSDCSIVVLNWDCPTVKYESGRVRYLKPDFGHLDILELAALYERASLLCGIDSGPYHLASMTRLPALGVFHQFYPSCVSLPRASRKNAVMVPKRYGGVNVWRRKRWGTIEYAADMPTAEDIARHALRMLAGPRYGLPAGRDALLQHLVRDRARATPPGHPTADRDKTFDVLFREMKKFKNPQVAETGCVRSAEDWSAGYSSYLFGCYLEGRGAGCLTSVDLDRANCETARFHCKDWSDHLNLVGADSVAYLSGRAEPIDVLYLDSLDADQPGHQEHCLAEIQAAYRLLGPDSLVLIDDTTWAGGWRGKGAKAVPWLICQGWRIMTSGYQVLLSRLSIPANLSAGMLV</sequence>
<proteinExistence type="predicted"/>
<dbReference type="AlphaFoldDB" id="A0A225D8K6"/>
<evidence type="ECO:0000313" key="2">
    <source>
        <dbReference type="Proteomes" id="UP000214646"/>
    </source>
</evidence>
<evidence type="ECO:0000313" key="1">
    <source>
        <dbReference type="EMBL" id="OWK37881.1"/>
    </source>
</evidence>
<dbReference type="InterPro" id="IPR029063">
    <property type="entry name" value="SAM-dependent_MTases_sf"/>
</dbReference>
<dbReference type="Gene3D" id="3.40.50.2000">
    <property type="entry name" value="Glycogen Phosphorylase B"/>
    <property type="match status" value="1"/>
</dbReference>
<dbReference type="SUPFAM" id="SSF53756">
    <property type="entry name" value="UDP-Glycosyltransferase/glycogen phosphorylase"/>
    <property type="match status" value="1"/>
</dbReference>
<name>A0A225D8K6_9BACT</name>
<gene>
    <name evidence="1" type="ORF">FRUB_07001</name>
</gene>
<organism evidence="1 2">
    <name type="scientific">Fimbriiglobus ruber</name>
    <dbReference type="NCBI Taxonomy" id="1908690"/>
    <lineage>
        <taxon>Bacteria</taxon>
        <taxon>Pseudomonadati</taxon>
        <taxon>Planctomycetota</taxon>
        <taxon>Planctomycetia</taxon>
        <taxon>Gemmatales</taxon>
        <taxon>Gemmataceae</taxon>
        <taxon>Fimbriiglobus</taxon>
    </lineage>
</organism>